<feature type="domain" description="Zn(2)-C6 fungal-type" evidence="2">
    <location>
        <begin position="12"/>
        <end position="42"/>
    </location>
</feature>
<dbReference type="Proteomes" id="UP000736672">
    <property type="component" value="Unassembled WGS sequence"/>
</dbReference>
<dbReference type="CDD" id="cd00067">
    <property type="entry name" value="GAL4"/>
    <property type="match status" value="1"/>
</dbReference>
<evidence type="ECO:0000259" key="2">
    <source>
        <dbReference type="PROSITE" id="PS50048"/>
    </source>
</evidence>
<dbReference type="Pfam" id="PF00172">
    <property type="entry name" value="Zn_clus"/>
    <property type="match status" value="1"/>
</dbReference>
<dbReference type="GO" id="GO:0000981">
    <property type="term" value="F:DNA-binding transcription factor activity, RNA polymerase II-specific"/>
    <property type="evidence" value="ECO:0007669"/>
    <property type="project" value="InterPro"/>
</dbReference>
<keyword evidence="4" id="KW-1185">Reference proteome</keyword>
<evidence type="ECO:0000256" key="1">
    <source>
        <dbReference type="ARBA" id="ARBA00023242"/>
    </source>
</evidence>
<protein>
    <recommendedName>
        <fullName evidence="2">Zn(2)-C6 fungal-type domain-containing protein</fullName>
    </recommendedName>
</protein>
<name>A0A9P9H301_FUSSL</name>
<dbReference type="SUPFAM" id="SSF57701">
    <property type="entry name" value="Zn2/Cys6 DNA-binding domain"/>
    <property type="match status" value="1"/>
</dbReference>
<dbReference type="OrthoDB" id="2991872at2759"/>
<dbReference type="InterPro" id="IPR053175">
    <property type="entry name" value="DHMBA_Reg_Transcription_Factor"/>
</dbReference>
<organism evidence="3 4">
    <name type="scientific">Fusarium solani</name>
    <name type="common">Filamentous fungus</name>
    <dbReference type="NCBI Taxonomy" id="169388"/>
    <lineage>
        <taxon>Eukaryota</taxon>
        <taxon>Fungi</taxon>
        <taxon>Dikarya</taxon>
        <taxon>Ascomycota</taxon>
        <taxon>Pezizomycotina</taxon>
        <taxon>Sordariomycetes</taxon>
        <taxon>Hypocreomycetidae</taxon>
        <taxon>Hypocreales</taxon>
        <taxon>Nectriaceae</taxon>
        <taxon>Fusarium</taxon>
        <taxon>Fusarium solani species complex</taxon>
    </lineage>
</organism>
<dbReference type="PANTHER" id="PTHR38791:SF1">
    <property type="entry name" value="TRANSCRIPTION FACTOR, PUTATIVE-RELATED"/>
    <property type="match status" value="1"/>
</dbReference>
<dbReference type="GO" id="GO:0008270">
    <property type="term" value="F:zinc ion binding"/>
    <property type="evidence" value="ECO:0007669"/>
    <property type="project" value="InterPro"/>
</dbReference>
<reference evidence="3" key="1">
    <citation type="journal article" date="2021" name="Nat. Commun.">
        <title>Genetic determinants of endophytism in the Arabidopsis root mycobiome.</title>
        <authorList>
            <person name="Mesny F."/>
            <person name="Miyauchi S."/>
            <person name="Thiergart T."/>
            <person name="Pickel B."/>
            <person name="Atanasova L."/>
            <person name="Karlsson M."/>
            <person name="Huettel B."/>
            <person name="Barry K.W."/>
            <person name="Haridas S."/>
            <person name="Chen C."/>
            <person name="Bauer D."/>
            <person name="Andreopoulos W."/>
            <person name="Pangilinan J."/>
            <person name="LaButti K."/>
            <person name="Riley R."/>
            <person name="Lipzen A."/>
            <person name="Clum A."/>
            <person name="Drula E."/>
            <person name="Henrissat B."/>
            <person name="Kohler A."/>
            <person name="Grigoriev I.V."/>
            <person name="Martin F.M."/>
            <person name="Hacquard S."/>
        </authorList>
    </citation>
    <scope>NUCLEOTIDE SEQUENCE</scope>
    <source>
        <strain evidence="3">FSSC 5 MPI-SDFR-AT-0091</strain>
    </source>
</reference>
<proteinExistence type="predicted"/>
<sequence>MDTNLRMQSNFSCQTCKTRRIKCDGAKPICQKCIKSHRTCVEPDAAKQQQFAIHIENQYAAGEKRRPRGPRSSLVPIHANVDLKTRARAYYVQNHFQVFQDMPDVALTWAECLHEWRAQGKSSPIVDLAFSAVALSVFARFQNCRPAAAEASKSYLNLLRHMQNRIPRFSSGNPSSDEIDEYLLGAHFMARYEAFVQNHGEEADLEPLKEAKVWFHIDGAAAILKIWFDNRHRYTPTAIIRQTRRKLIKSCLLREQPLPRWLADGGVFGEREVALESDHLTIQFIDLHHKYLELKQSSQNGTLVAQQVDSLVDDFRRLDQEIQGWSTRLPSKWSCTKHTLPETCGYSQDNFYSSTIFICAKLGYTAVWNEYYAIRMLISHTRLQILHLAPQPNSAATLECLCQLGSSADSLASFVPFCLGRIRKSPKGSVELSSDPFKPYLASLVVWPMSLASGLHTLDPAQRQWFSLALARVSKSSSECLYAYAASDYWAVP</sequence>
<evidence type="ECO:0000313" key="4">
    <source>
        <dbReference type="Proteomes" id="UP000736672"/>
    </source>
</evidence>
<dbReference type="Gene3D" id="4.10.240.10">
    <property type="entry name" value="Zn(2)-C6 fungal-type DNA-binding domain"/>
    <property type="match status" value="1"/>
</dbReference>
<keyword evidence="1" id="KW-0539">Nucleus</keyword>
<dbReference type="PANTHER" id="PTHR38791">
    <property type="entry name" value="ZN(II)2CYS6 TRANSCRIPTION FACTOR (EUROFUNG)-RELATED-RELATED"/>
    <property type="match status" value="1"/>
</dbReference>
<dbReference type="PROSITE" id="PS00463">
    <property type="entry name" value="ZN2_CY6_FUNGAL_1"/>
    <property type="match status" value="1"/>
</dbReference>
<dbReference type="SMART" id="SM00066">
    <property type="entry name" value="GAL4"/>
    <property type="match status" value="1"/>
</dbReference>
<accession>A0A9P9H301</accession>
<comment type="caution">
    <text evidence="3">The sequence shown here is derived from an EMBL/GenBank/DDBJ whole genome shotgun (WGS) entry which is preliminary data.</text>
</comment>
<dbReference type="InterPro" id="IPR001138">
    <property type="entry name" value="Zn2Cys6_DnaBD"/>
</dbReference>
<dbReference type="InterPro" id="IPR036864">
    <property type="entry name" value="Zn2-C6_fun-type_DNA-bd_sf"/>
</dbReference>
<gene>
    <name evidence="3" type="ORF">B0J15DRAFT_527167</name>
</gene>
<dbReference type="AlphaFoldDB" id="A0A9P9H301"/>
<evidence type="ECO:0000313" key="3">
    <source>
        <dbReference type="EMBL" id="KAH7249249.1"/>
    </source>
</evidence>
<dbReference type="PROSITE" id="PS50048">
    <property type="entry name" value="ZN2_CY6_FUNGAL_2"/>
    <property type="match status" value="1"/>
</dbReference>
<dbReference type="EMBL" id="JAGTJS010000013">
    <property type="protein sequence ID" value="KAH7249249.1"/>
    <property type="molecule type" value="Genomic_DNA"/>
</dbReference>